<dbReference type="SUPFAM" id="SSF52540">
    <property type="entry name" value="P-loop containing nucleoside triphosphate hydrolases"/>
    <property type="match status" value="1"/>
</dbReference>
<proteinExistence type="predicted"/>
<dbReference type="AlphaFoldDB" id="A0A6S6S4V2"/>
<accession>A0A6S6S4V2</accession>
<reference evidence="1" key="1">
    <citation type="submission" date="2020-01" db="EMBL/GenBank/DDBJ databases">
        <authorList>
            <person name="Meier V. D."/>
            <person name="Meier V D."/>
        </authorList>
    </citation>
    <scope>NUCLEOTIDE SEQUENCE</scope>
    <source>
        <strain evidence="1">HLG_WM_MAG_12</strain>
    </source>
</reference>
<dbReference type="EMBL" id="CACVAW010000001">
    <property type="protein sequence ID" value="CAA6799951.1"/>
    <property type="molecule type" value="Genomic_DNA"/>
</dbReference>
<organism evidence="1">
    <name type="scientific">uncultured Campylobacterales bacterium</name>
    <dbReference type="NCBI Taxonomy" id="352960"/>
    <lineage>
        <taxon>Bacteria</taxon>
        <taxon>Pseudomonadati</taxon>
        <taxon>Campylobacterota</taxon>
        <taxon>Epsilonproteobacteria</taxon>
        <taxon>Campylobacterales</taxon>
        <taxon>environmental samples</taxon>
    </lineage>
</organism>
<evidence type="ECO:0000313" key="1">
    <source>
        <dbReference type="EMBL" id="CAA6799951.1"/>
    </source>
</evidence>
<sequence length="291" mass="33058">MSKLNNSVVENSTTDTINMSDLSKLISPYIVELKDFIKLGDTPFRLNAFNGVYAPAKAGKSYFVLEQLNTLDPKYTVIWLDGDRNAELKDKFENIKHCPVSRTSELIDTLTHSNNRLDNYIVIIDSFKDFSLGHDTDSNSGCQKIFMKYQELLDKGATLVIIFHSTKLRDGNGNSFDFKIKGNEDVIESKMDFMYKLERIDNGVRLIVQCARDEALPKGKPIFLTDINILKQNIIKAVNENPNISLRELKKVKGLSPYSQEIDNLKGTLYLIEKTKNEGKKGQPRQVVKLI</sequence>
<gene>
    <name evidence="1" type="ORF">HELGO_WM28108</name>
</gene>
<protein>
    <submittedName>
        <fullName evidence="1">Uncharacterized protein</fullName>
    </submittedName>
</protein>
<name>A0A6S6S4V2_9BACT</name>
<dbReference type="InterPro" id="IPR027417">
    <property type="entry name" value="P-loop_NTPase"/>
</dbReference>